<dbReference type="Gene3D" id="1.10.10.60">
    <property type="entry name" value="Homeodomain-like"/>
    <property type="match status" value="2"/>
</dbReference>
<feature type="domain" description="HTH araC/xylS-type" evidence="4">
    <location>
        <begin position="225"/>
        <end position="323"/>
    </location>
</feature>
<evidence type="ECO:0000313" key="5">
    <source>
        <dbReference type="EMBL" id="CAB3732711.1"/>
    </source>
</evidence>
<dbReference type="PROSITE" id="PS01124">
    <property type="entry name" value="HTH_ARAC_FAMILY_2"/>
    <property type="match status" value="1"/>
</dbReference>
<dbReference type="PANTHER" id="PTHR46796">
    <property type="entry name" value="HTH-TYPE TRANSCRIPTIONAL ACTIVATOR RHAS-RELATED"/>
    <property type="match status" value="1"/>
</dbReference>
<dbReference type="InterPro" id="IPR050204">
    <property type="entry name" value="AraC_XylS_family_regulators"/>
</dbReference>
<dbReference type="InterPro" id="IPR018060">
    <property type="entry name" value="HTH_AraC"/>
</dbReference>
<dbReference type="InterPro" id="IPR009057">
    <property type="entry name" value="Homeodomain-like_sf"/>
</dbReference>
<gene>
    <name evidence="5" type="ORF">LMG27174_05953</name>
</gene>
<dbReference type="Gene3D" id="3.40.50.880">
    <property type="match status" value="1"/>
</dbReference>
<evidence type="ECO:0000256" key="1">
    <source>
        <dbReference type="ARBA" id="ARBA00023015"/>
    </source>
</evidence>
<evidence type="ECO:0000256" key="2">
    <source>
        <dbReference type="ARBA" id="ARBA00023125"/>
    </source>
</evidence>
<dbReference type="SMART" id="SM00342">
    <property type="entry name" value="HTH_ARAC"/>
    <property type="match status" value="1"/>
</dbReference>
<evidence type="ECO:0000259" key="4">
    <source>
        <dbReference type="PROSITE" id="PS01124"/>
    </source>
</evidence>
<keyword evidence="1" id="KW-0805">Transcription regulation</keyword>
<dbReference type="GO" id="GO:0003700">
    <property type="term" value="F:DNA-binding transcription factor activity"/>
    <property type="evidence" value="ECO:0007669"/>
    <property type="project" value="InterPro"/>
</dbReference>
<reference evidence="5 6" key="1">
    <citation type="submission" date="2020-04" db="EMBL/GenBank/DDBJ databases">
        <authorList>
            <person name="De Canck E."/>
        </authorList>
    </citation>
    <scope>NUCLEOTIDE SEQUENCE [LARGE SCALE GENOMIC DNA]</scope>
    <source>
        <strain evidence="5 6">LMG 27174</strain>
    </source>
</reference>
<dbReference type="EMBL" id="CADIJZ010000029">
    <property type="protein sequence ID" value="CAB3732711.1"/>
    <property type="molecule type" value="Genomic_DNA"/>
</dbReference>
<dbReference type="SUPFAM" id="SSF46689">
    <property type="entry name" value="Homeodomain-like"/>
    <property type="match status" value="2"/>
</dbReference>
<dbReference type="SUPFAM" id="SSF52317">
    <property type="entry name" value="Class I glutamine amidotransferase-like"/>
    <property type="match status" value="1"/>
</dbReference>
<accession>A0A6J5CFV4</accession>
<dbReference type="InterPro" id="IPR029062">
    <property type="entry name" value="Class_I_gatase-like"/>
</dbReference>
<dbReference type="AlphaFoldDB" id="A0A6J5CFV4"/>
<dbReference type="Proteomes" id="UP000494205">
    <property type="component" value="Unassembled WGS sequence"/>
</dbReference>
<dbReference type="GO" id="GO:0043565">
    <property type="term" value="F:sequence-specific DNA binding"/>
    <property type="evidence" value="ECO:0007669"/>
    <property type="project" value="InterPro"/>
</dbReference>
<evidence type="ECO:0000313" key="6">
    <source>
        <dbReference type="Proteomes" id="UP000494205"/>
    </source>
</evidence>
<sequence>MNYACDQVRTRMNAVTDGGMEAQQGQRQVVLVLSDGFSLTQMGRLVEVFNTANRLSGASAPVGEDYAIHPVSSGGGAVRSSSGVPIWTRAVEDHHFIRVHALFVIAGAALGHDEHLLSWLSDVYPRTETVQGLGGGARLIVLAGLTQKATATDGPLEVQPSAFDSTADGDGSTALVNALNIVKHDHGGEIASAVAQALSPMASQKIARPPLHEDEDGAQASESIRAAAHQMRVGSEARVSISAAARAAAMSERNFLRRFKKELGVTPSEFVLRIRLEKACYMLVETDLPTDKIARRTGLGSGDRLAKLFRQHLAMSPTGYRASERQRLAASGSLKSHEIAAHEAGHE</sequence>
<organism evidence="5 6">
    <name type="scientific">Paraburkholderia rhynchosiae</name>
    <dbReference type="NCBI Taxonomy" id="487049"/>
    <lineage>
        <taxon>Bacteria</taxon>
        <taxon>Pseudomonadati</taxon>
        <taxon>Pseudomonadota</taxon>
        <taxon>Betaproteobacteria</taxon>
        <taxon>Burkholderiales</taxon>
        <taxon>Burkholderiaceae</taxon>
        <taxon>Paraburkholderia</taxon>
    </lineage>
</organism>
<evidence type="ECO:0000256" key="3">
    <source>
        <dbReference type="ARBA" id="ARBA00023163"/>
    </source>
</evidence>
<dbReference type="Pfam" id="PF12833">
    <property type="entry name" value="HTH_18"/>
    <property type="match status" value="1"/>
</dbReference>
<proteinExistence type="predicted"/>
<keyword evidence="2" id="KW-0238">DNA-binding</keyword>
<protein>
    <recommendedName>
        <fullName evidence="4">HTH araC/xylS-type domain-containing protein</fullName>
    </recommendedName>
</protein>
<name>A0A6J5CFV4_9BURK</name>
<keyword evidence="3" id="KW-0804">Transcription</keyword>